<dbReference type="EMBL" id="BMED01000006">
    <property type="protein sequence ID" value="GGC95276.1"/>
    <property type="molecule type" value="Genomic_DNA"/>
</dbReference>
<feature type="domain" description="PhoD-like phosphatase metallophosphatase" evidence="2">
    <location>
        <begin position="180"/>
        <end position="516"/>
    </location>
</feature>
<dbReference type="PANTHER" id="PTHR43606:SF2">
    <property type="entry name" value="ALKALINE PHOSPHATASE FAMILY PROTEIN (AFU_ORTHOLOGUE AFUA_5G03860)"/>
    <property type="match status" value="1"/>
</dbReference>
<keyword evidence="4" id="KW-1185">Reference proteome</keyword>
<evidence type="ECO:0000313" key="3">
    <source>
        <dbReference type="EMBL" id="GGC95276.1"/>
    </source>
</evidence>
<evidence type="ECO:0000259" key="2">
    <source>
        <dbReference type="Pfam" id="PF09423"/>
    </source>
</evidence>
<proteinExistence type="predicted"/>
<accession>A0A916XQH2</accession>
<evidence type="ECO:0000313" key="4">
    <source>
        <dbReference type="Proteomes" id="UP000637423"/>
    </source>
</evidence>
<name>A0A916XQH2_9BURK</name>
<dbReference type="Gene3D" id="3.60.21.70">
    <property type="entry name" value="PhoD-like phosphatase"/>
    <property type="match status" value="1"/>
</dbReference>
<organism evidence="3 4">
    <name type="scientific">Undibacterium terreum</name>
    <dbReference type="NCBI Taxonomy" id="1224302"/>
    <lineage>
        <taxon>Bacteria</taxon>
        <taxon>Pseudomonadati</taxon>
        <taxon>Pseudomonadota</taxon>
        <taxon>Betaproteobacteria</taxon>
        <taxon>Burkholderiales</taxon>
        <taxon>Oxalobacteraceae</taxon>
        <taxon>Undibacterium</taxon>
    </lineage>
</organism>
<gene>
    <name evidence="3" type="ORF">GCM10011396_48300</name>
</gene>
<dbReference type="InterPro" id="IPR052900">
    <property type="entry name" value="Phospholipid_Metab_Enz"/>
</dbReference>
<sequence length="547" mass="60340">MKTNKALAGRARGRRKFLAVSASAAALGTLGWPLAAVGKSGDTIWDAGQVAHLIPTASHDRLLIKVSFTAALVAVPLLSINGKRIAGEKTDLEGRFWRFDARALTPSTEYQLRILDAKGKPLCDAWPLRTFPAPDAAPQRMRILAYTCAGGCDGPRLMGKSGWLDMEPRRRLLARGMAFKPDAVIANGDHIYWDLKTNLNKPYIEAVRELMWSRFGTLDISVPMMHPKNAATFTRICDYQIAGLYGSTLRSTPAFFLTDDHDNFENDEFDDAVATLPAEEYGITGCEQTQHMYYPEFLPDANRPAWLPGGDKAGMPQGSNSAFGTLRYGGLLEVVLYDCRRFLDNKGRHAKVIPQWAEDWVVARTKAEDTAHFFHAPSLPFAYSSGKLGDWYPDKLDAKSGRLVLGQSKDGWQSGWYDQHQRLVAALAGQTRRAAVIVQGDFHASAAGKMLRSGDLALAQPVHTVMSGTLGTGDLGFPSAFRRIESTPSHLVPMEEALKPVEKNGFTIIDITPEKMVFSLYVWRPPEPVENIDSMQPTVVYEVARLG</sequence>
<dbReference type="InterPro" id="IPR018946">
    <property type="entry name" value="PhoD-like_MPP"/>
</dbReference>
<dbReference type="AlphaFoldDB" id="A0A916XQH2"/>
<dbReference type="PANTHER" id="PTHR43606">
    <property type="entry name" value="PHOSPHATASE, PUTATIVE (AFU_ORTHOLOGUE AFUA_6G08710)-RELATED"/>
    <property type="match status" value="1"/>
</dbReference>
<feature type="signal peptide" evidence="1">
    <location>
        <begin position="1"/>
        <end position="35"/>
    </location>
</feature>
<dbReference type="InterPro" id="IPR038607">
    <property type="entry name" value="PhoD-like_sf"/>
</dbReference>
<comment type="caution">
    <text evidence="3">The sequence shown here is derived from an EMBL/GenBank/DDBJ whole genome shotgun (WGS) entry which is preliminary data.</text>
</comment>
<dbReference type="Proteomes" id="UP000637423">
    <property type="component" value="Unassembled WGS sequence"/>
</dbReference>
<reference evidence="3" key="2">
    <citation type="submission" date="2020-09" db="EMBL/GenBank/DDBJ databases">
        <authorList>
            <person name="Sun Q."/>
            <person name="Zhou Y."/>
        </authorList>
    </citation>
    <scope>NUCLEOTIDE SEQUENCE</scope>
    <source>
        <strain evidence="3">CGMCC 1.10998</strain>
    </source>
</reference>
<reference evidence="3" key="1">
    <citation type="journal article" date="2014" name="Int. J. Syst. Evol. Microbiol.">
        <title>Complete genome sequence of Corynebacterium casei LMG S-19264T (=DSM 44701T), isolated from a smear-ripened cheese.</title>
        <authorList>
            <consortium name="US DOE Joint Genome Institute (JGI-PGF)"/>
            <person name="Walter F."/>
            <person name="Albersmeier A."/>
            <person name="Kalinowski J."/>
            <person name="Ruckert C."/>
        </authorList>
    </citation>
    <scope>NUCLEOTIDE SEQUENCE</scope>
    <source>
        <strain evidence="3">CGMCC 1.10998</strain>
    </source>
</reference>
<dbReference type="Pfam" id="PF09423">
    <property type="entry name" value="PhoD"/>
    <property type="match status" value="1"/>
</dbReference>
<evidence type="ECO:0000256" key="1">
    <source>
        <dbReference type="SAM" id="SignalP"/>
    </source>
</evidence>
<dbReference type="SUPFAM" id="SSF56300">
    <property type="entry name" value="Metallo-dependent phosphatases"/>
    <property type="match status" value="1"/>
</dbReference>
<dbReference type="InterPro" id="IPR029052">
    <property type="entry name" value="Metallo-depent_PP-like"/>
</dbReference>
<keyword evidence="1" id="KW-0732">Signal</keyword>
<protein>
    <recommendedName>
        <fullName evidence="2">PhoD-like phosphatase metallophosphatase domain-containing protein</fullName>
    </recommendedName>
</protein>
<feature type="chain" id="PRO_5037527099" description="PhoD-like phosphatase metallophosphatase domain-containing protein" evidence="1">
    <location>
        <begin position="36"/>
        <end position="547"/>
    </location>
</feature>